<evidence type="ECO:0000313" key="2">
    <source>
        <dbReference type="EMBL" id="KAF8873978.1"/>
    </source>
</evidence>
<organism evidence="2 3">
    <name type="scientific">Gymnopilus junonius</name>
    <name type="common">Spectacular rustgill mushroom</name>
    <name type="synonym">Gymnopilus spectabilis subsp. junonius</name>
    <dbReference type="NCBI Taxonomy" id="109634"/>
    <lineage>
        <taxon>Eukaryota</taxon>
        <taxon>Fungi</taxon>
        <taxon>Dikarya</taxon>
        <taxon>Basidiomycota</taxon>
        <taxon>Agaricomycotina</taxon>
        <taxon>Agaricomycetes</taxon>
        <taxon>Agaricomycetidae</taxon>
        <taxon>Agaricales</taxon>
        <taxon>Agaricineae</taxon>
        <taxon>Hymenogastraceae</taxon>
        <taxon>Gymnopilus</taxon>
    </lineage>
</organism>
<keyword evidence="3" id="KW-1185">Reference proteome</keyword>
<evidence type="ECO:0000313" key="3">
    <source>
        <dbReference type="Proteomes" id="UP000724874"/>
    </source>
</evidence>
<dbReference type="Proteomes" id="UP000724874">
    <property type="component" value="Unassembled WGS sequence"/>
</dbReference>
<evidence type="ECO:0000256" key="1">
    <source>
        <dbReference type="SAM" id="MobiDB-lite"/>
    </source>
</evidence>
<gene>
    <name evidence="2" type="ORF">CPB84DRAFT_1967088</name>
</gene>
<accession>A0A9P5NBK9</accession>
<feature type="region of interest" description="Disordered" evidence="1">
    <location>
        <begin position="57"/>
        <end position="78"/>
    </location>
</feature>
<proteinExistence type="predicted"/>
<dbReference type="OrthoDB" id="2788229at2759"/>
<dbReference type="AlphaFoldDB" id="A0A9P5NBK9"/>
<comment type="caution">
    <text evidence="2">The sequence shown here is derived from an EMBL/GenBank/DDBJ whole genome shotgun (WGS) entry which is preliminary data.</text>
</comment>
<reference evidence="2" key="1">
    <citation type="submission" date="2020-11" db="EMBL/GenBank/DDBJ databases">
        <authorList>
            <consortium name="DOE Joint Genome Institute"/>
            <person name="Ahrendt S."/>
            <person name="Riley R."/>
            <person name="Andreopoulos W."/>
            <person name="LaButti K."/>
            <person name="Pangilinan J."/>
            <person name="Ruiz-duenas F.J."/>
            <person name="Barrasa J.M."/>
            <person name="Sanchez-Garcia M."/>
            <person name="Camarero S."/>
            <person name="Miyauchi S."/>
            <person name="Serrano A."/>
            <person name="Linde D."/>
            <person name="Babiker R."/>
            <person name="Drula E."/>
            <person name="Ayuso-Fernandez I."/>
            <person name="Pacheco R."/>
            <person name="Padilla G."/>
            <person name="Ferreira P."/>
            <person name="Barriuso J."/>
            <person name="Kellner H."/>
            <person name="Castanera R."/>
            <person name="Alfaro M."/>
            <person name="Ramirez L."/>
            <person name="Pisabarro A.G."/>
            <person name="Kuo A."/>
            <person name="Tritt A."/>
            <person name="Lipzen A."/>
            <person name="He G."/>
            <person name="Yan M."/>
            <person name="Ng V."/>
            <person name="Cullen D."/>
            <person name="Martin F."/>
            <person name="Rosso M.-N."/>
            <person name="Henrissat B."/>
            <person name="Hibbett D."/>
            <person name="Martinez A.T."/>
            <person name="Grigoriev I.V."/>
        </authorList>
    </citation>
    <scope>NUCLEOTIDE SEQUENCE</scope>
    <source>
        <strain evidence="2">AH 44721</strain>
    </source>
</reference>
<protein>
    <submittedName>
        <fullName evidence="2">Uncharacterized protein</fullName>
    </submittedName>
</protein>
<dbReference type="EMBL" id="JADNYJ010000224">
    <property type="protein sequence ID" value="KAF8873978.1"/>
    <property type="molecule type" value="Genomic_DNA"/>
</dbReference>
<name>A0A9P5NBK9_GYMJU</name>
<sequence length="454" mass="51171">MTTTFPQELVDIVVDNIHSQSANESTDDLHTLATCLLVSKSFNGPARRRLFSTVKLAQKSSPGPPVPRKVGSKKGAHQTLQNRHLFVQRLKALSDLLTNDDSDFPKLIKSLYIEVPYAWYLNNNTFVDLLRIVSAKAQNLSSFGLGGQGRHLLKWNDLKGDVAEAVRIICTSESIKCLELCYFNNVSSNLILGRSFTALKLAWVKFAMQTNSAPGSSSQTTSINRLCVIPYIDHFWKQIFHSHSLLVIATLELTLCSSQDLRPFFYILELAAKSVSSLAVSLSSLHSLEYYFDNPPFYLQGPKTIPLLPSLRECSFHLLHFNEVQFPNVHTIIKFLKHIKAKNTIQVLKFHLEITPSQISIPTLIPDSEEGLSELGQMILQETYPSLRKIFFQLTLDLRKDSWCAGYKISYAEIEFMKTKIATLFTPSNDVTAYENETILSHISIAVEVKEDVN</sequence>